<sequence>MQLSRFSKVTALSVTPLVLVAGGFQATALAADSTASPDRAGATFAAAGLSGASGDGLKDVTGFAAGSAEGKELKAQGISVVRAGSGETAVVDSSSAHEGITAAAGKDFVELSWKGYADDAAYVVLRDGKELARTAAGQESFRDTSVEAGADYAYQVAPVVPEEGHPDAKVWGMNVSVPATGSLTGLRAEAAQQAGAAAAAKTTTLSWVAFIPQKKIDAPKVGCDYGKGYQFGGDGRTKFDWKSGKYRAALHATVTWSSKKVTGNKSVKPTTVYKKSTGKQVAKKTATDKHMSAKKLGSGTNNVDVRMVMHASNPFCKGLGGVKGAISGAATVNLTKSGNWTIRSGKHRLMPNHHIYIYNGGKVTNVYTRKYANVSCLIGSALCREADLTGRYGKF</sequence>
<organism evidence="2">
    <name type="scientific">Streptomyces sp. SID14436</name>
    <dbReference type="NCBI Taxonomy" id="2706070"/>
    <lineage>
        <taxon>Bacteria</taxon>
        <taxon>Bacillati</taxon>
        <taxon>Actinomycetota</taxon>
        <taxon>Actinomycetes</taxon>
        <taxon>Kitasatosporales</taxon>
        <taxon>Streptomycetaceae</taxon>
        <taxon>Streptomyces</taxon>
    </lineage>
</organism>
<comment type="caution">
    <text evidence="2">The sequence shown here is derived from an EMBL/GenBank/DDBJ whole genome shotgun (WGS) entry which is preliminary data.</text>
</comment>
<dbReference type="GO" id="GO:0005975">
    <property type="term" value="P:carbohydrate metabolic process"/>
    <property type="evidence" value="ECO:0007669"/>
    <property type="project" value="UniProtKB-ARBA"/>
</dbReference>
<accession>A0A6G3QRE5</accession>
<protein>
    <submittedName>
        <fullName evidence="2">Uncharacterized protein</fullName>
    </submittedName>
</protein>
<dbReference type="EMBL" id="JAAGMD010000233">
    <property type="protein sequence ID" value="NEA86063.1"/>
    <property type="molecule type" value="Genomic_DNA"/>
</dbReference>
<feature type="chain" id="PRO_5026102869" evidence="1">
    <location>
        <begin position="31"/>
        <end position="395"/>
    </location>
</feature>
<dbReference type="InterPro" id="IPR013783">
    <property type="entry name" value="Ig-like_fold"/>
</dbReference>
<gene>
    <name evidence="2" type="ORF">G3I53_08390</name>
</gene>
<keyword evidence="1" id="KW-0732">Signal</keyword>
<evidence type="ECO:0000313" key="2">
    <source>
        <dbReference type="EMBL" id="NEA86063.1"/>
    </source>
</evidence>
<feature type="signal peptide" evidence="1">
    <location>
        <begin position="1"/>
        <end position="30"/>
    </location>
</feature>
<proteinExistence type="predicted"/>
<name>A0A6G3QRE5_9ACTN</name>
<reference evidence="2" key="1">
    <citation type="submission" date="2020-01" db="EMBL/GenBank/DDBJ databases">
        <title>Insect and environment-associated Actinomycetes.</title>
        <authorList>
            <person name="Currrie C."/>
            <person name="Chevrette M."/>
            <person name="Carlson C."/>
            <person name="Stubbendieck R."/>
            <person name="Wendt-Pienkowski E."/>
        </authorList>
    </citation>
    <scope>NUCLEOTIDE SEQUENCE</scope>
    <source>
        <strain evidence="2">SID14436</strain>
    </source>
</reference>
<evidence type="ECO:0000256" key="1">
    <source>
        <dbReference type="SAM" id="SignalP"/>
    </source>
</evidence>
<dbReference type="AlphaFoldDB" id="A0A6G3QRE5"/>
<dbReference type="Gene3D" id="2.60.40.10">
    <property type="entry name" value="Immunoglobulins"/>
    <property type="match status" value="1"/>
</dbReference>